<keyword evidence="3" id="KW-1185">Reference proteome</keyword>
<feature type="compositionally biased region" description="Polar residues" evidence="1">
    <location>
        <begin position="1"/>
        <end position="33"/>
    </location>
</feature>
<dbReference type="OrthoDB" id="7479607at2759"/>
<evidence type="ECO:0000256" key="1">
    <source>
        <dbReference type="SAM" id="MobiDB-lite"/>
    </source>
</evidence>
<gene>
    <name evidence="2" type="ORF">PAPOLLO_LOCUS14626</name>
</gene>
<feature type="region of interest" description="Disordered" evidence="1">
    <location>
        <begin position="1"/>
        <end position="44"/>
    </location>
</feature>
<dbReference type="EMBL" id="CAJQZP010000978">
    <property type="protein sequence ID" value="CAG5005760.1"/>
    <property type="molecule type" value="Genomic_DNA"/>
</dbReference>
<reference evidence="2" key="1">
    <citation type="submission" date="2021-04" db="EMBL/GenBank/DDBJ databases">
        <authorList>
            <person name="Tunstrom K."/>
        </authorList>
    </citation>
    <scope>NUCLEOTIDE SEQUENCE</scope>
</reference>
<evidence type="ECO:0000313" key="2">
    <source>
        <dbReference type="EMBL" id="CAG5005760.1"/>
    </source>
</evidence>
<accession>A0A8S3X971</accession>
<proteinExistence type="predicted"/>
<protein>
    <submittedName>
        <fullName evidence="2">(apollo) hypothetical protein</fullName>
    </submittedName>
</protein>
<dbReference type="AlphaFoldDB" id="A0A8S3X971"/>
<dbReference type="Proteomes" id="UP000691718">
    <property type="component" value="Unassembled WGS sequence"/>
</dbReference>
<name>A0A8S3X971_PARAO</name>
<organism evidence="2 3">
    <name type="scientific">Parnassius apollo</name>
    <name type="common">Apollo butterfly</name>
    <name type="synonym">Papilio apollo</name>
    <dbReference type="NCBI Taxonomy" id="110799"/>
    <lineage>
        <taxon>Eukaryota</taxon>
        <taxon>Metazoa</taxon>
        <taxon>Ecdysozoa</taxon>
        <taxon>Arthropoda</taxon>
        <taxon>Hexapoda</taxon>
        <taxon>Insecta</taxon>
        <taxon>Pterygota</taxon>
        <taxon>Neoptera</taxon>
        <taxon>Endopterygota</taxon>
        <taxon>Lepidoptera</taxon>
        <taxon>Glossata</taxon>
        <taxon>Ditrysia</taxon>
        <taxon>Papilionoidea</taxon>
        <taxon>Papilionidae</taxon>
        <taxon>Parnassiinae</taxon>
        <taxon>Parnassini</taxon>
        <taxon>Parnassius</taxon>
        <taxon>Parnassius</taxon>
    </lineage>
</organism>
<sequence>MTSFQSNSETVTAGNNMEMTGPINNDQQQQNYSEALLDPIFSGPSGPTLEFVPAHLSKEQSTVPVDYCSDYSVH</sequence>
<comment type="caution">
    <text evidence="2">The sequence shown here is derived from an EMBL/GenBank/DDBJ whole genome shotgun (WGS) entry which is preliminary data.</text>
</comment>
<evidence type="ECO:0000313" key="3">
    <source>
        <dbReference type="Proteomes" id="UP000691718"/>
    </source>
</evidence>